<feature type="chain" id="PRO_5035261360" description="2-phytyl-1,4-beta-naphthoquinone methyltransferase, chloroplastic" evidence="5">
    <location>
        <begin position="16"/>
        <end position="229"/>
    </location>
</feature>
<keyword evidence="7" id="KW-1185">Reference proteome</keyword>
<protein>
    <recommendedName>
        <fullName evidence="4">2-phytyl-1,4-beta-naphthoquinone methyltransferase, chloroplastic</fullName>
        <ecNumber evidence="4">2.1.1.329</ecNumber>
    </recommendedName>
    <alternativeName>
        <fullName evidence="4">Demethylphylloquinone methyltransferase</fullName>
    </alternativeName>
    <alternativeName>
        <fullName evidence="4">Menaquinone biosynthesis methyltransferase ubiE-like protein</fullName>
    </alternativeName>
</protein>
<reference evidence="6 7" key="1">
    <citation type="submission" date="2020-08" db="EMBL/GenBank/DDBJ databases">
        <title>Plant Genome Project.</title>
        <authorList>
            <person name="Zhang R.-G."/>
        </authorList>
    </citation>
    <scope>NUCLEOTIDE SEQUENCE [LARGE SCALE GENOMIC DNA]</scope>
    <source>
        <tissue evidence="6">Rhizome</tissue>
    </source>
</reference>
<dbReference type="CDD" id="cd02440">
    <property type="entry name" value="AdoMet_MTases"/>
    <property type="match status" value="1"/>
</dbReference>
<dbReference type="EMBL" id="JACMSC010000015">
    <property type="protein sequence ID" value="KAG6488014.1"/>
    <property type="molecule type" value="Genomic_DNA"/>
</dbReference>
<keyword evidence="3 4" id="KW-0949">S-adenosyl-L-methionine</keyword>
<dbReference type="InterPro" id="IPR004033">
    <property type="entry name" value="UbiE/COQ5_MeTrFase"/>
</dbReference>
<dbReference type="GO" id="GO:0009507">
    <property type="term" value="C:chloroplast"/>
    <property type="evidence" value="ECO:0007669"/>
    <property type="project" value="UniProtKB-SubCell"/>
</dbReference>
<evidence type="ECO:0000256" key="2">
    <source>
        <dbReference type="ARBA" id="ARBA00022679"/>
    </source>
</evidence>
<dbReference type="PROSITE" id="PS51608">
    <property type="entry name" value="SAM_MT_UBIE"/>
    <property type="match status" value="1"/>
</dbReference>
<name>A0A8J5KQK6_ZINOF</name>
<comment type="subcellular location">
    <subcellularLocation>
        <location evidence="4">Plastid</location>
        <location evidence="4">Chloroplast</location>
    </subcellularLocation>
</comment>
<dbReference type="GO" id="GO:0052624">
    <property type="term" value="F:2-phytyl-1,4-naphthoquinone methyltransferase activity"/>
    <property type="evidence" value="ECO:0007669"/>
    <property type="project" value="UniProtKB-UniRule"/>
</dbReference>
<comment type="similarity">
    <text evidence="4">Belongs to the class I-like SAM-binding methyltransferase superfamily. MenG/UbiE family.</text>
</comment>
<keyword evidence="4" id="KW-0150">Chloroplast</keyword>
<evidence type="ECO:0000256" key="3">
    <source>
        <dbReference type="ARBA" id="ARBA00022691"/>
    </source>
</evidence>
<organism evidence="6 7">
    <name type="scientific">Zingiber officinale</name>
    <name type="common">Ginger</name>
    <name type="synonym">Amomum zingiber</name>
    <dbReference type="NCBI Taxonomy" id="94328"/>
    <lineage>
        <taxon>Eukaryota</taxon>
        <taxon>Viridiplantae</taxon>
        <taxon>Streptophyta</taxon>
        <taxon>Embryophyta</taxon>
        <taxon>Tracheophyta</taxon>
        <taxon>Spermatophyta</taxon>
        <taxon>Magnoliopsida</taxon>
        <taxon>Liliopsida</taxon>
        <taxon>Zingiberales</taxon>
        <taxon>Zingiberaceae</taxon>
        <taxon>Zingiber</taxon>
    </lineage>
</organism>
<keyword evidence="1 4" id="KW-0489">Methyltransferase</keyword>
<feature type="signal peptide" evidence="5">
    <location>
        <begin position="1"/>
        <end position="15"/>
    </location>
</feature>
<dbReference type="PANTHER" id="PTHR43591:SF24">
    <property type="entry name" value="2-METHOXY-6-POLYPRENYL-1,4-BENZOQUINOL METHYLASE, MITOCHONDRIAL"/>
    <property type="match status" value="1"/>
</dbReference>
<keyword evidence="2 4" id="KW-0808">Transferase</keyword>
<dbReference type="GO" id="GO:0042372">
    <property type="term" value="P:phylloquinone biosynthetic process"/>
    <property type="evidence" value="ECO:0007669"/>
    <property type="project" value="UniProtKB-UniRule"/>
</dbReference>
<comment type="catalytic activity">
    <reaction evidence="4">
        <text>demethylphylloquinol + S-adenosyl-L-methionine = phylloquinol + S-adenosyl-L-homocysteine + H(+)</text>
        <dbReference type="Rhea" id="RHEA:40551"/>
        <dbReference type="ChEBI" id="CHEBI:15378"/>
        <dbReference type="ChEBI" id="CHEBI:28433"/>
        <dbReference type="ChEBI" id="CHEBI:57856"/>
        <dbReference type="ChEBI" id="CHEBI:59789"/>
        <dbReference type="ChEBI" id="CHEBI:87844"/>
        <dbReference type="EC" id="2.1.1.329"/>
    </reaction>
</comment>
<dbReference type="InterPro" id="IPR029063">
    <property type="entry name" value="SAM-dependent_MTases_sf"/>
</dbReference>
<dbReference type="SUPFAM" id="SSF53335">
    <property type="entry name" value="S-adenosyl-L-methionine-dependent methyltransferases"/>
    <property type="match status" value="1"/>
</dbReference>
<keyword evidence="4" id="KW-0934">Plastid</keyword>
<evidence type="ECO:0000256" key="1">
    <source>
        <dbReference type="ARBA" id="ARBA00022603"/>
    </source>
</evidence>
<dbReference type="AlphaFoldDB" id="A0A8J5KQK6"/>
<proteinExistence type="inferred from homology"/>
<evidence type="ECO:0000256" key="5">
    <source>
        <dbReference type="SAM" id="SignalP"/>
    </source>
</evidence>
<dbReference type="HAMAP" id="MF_01982">
    <property type="entry name" value="MenG_phylloquinone_subfam"/>
    <property type="match status" value="1"/>
</dbReference>
<comment type="caution">
    <text evidence="6">The sequence shown here is derived from an EMBL/GenBank/DDBJ whole genome shotgun (WGS) entry which is preliminary data.</text>
</comment>
<dbReference type="PANTHER" id="PTHR43591">
    <property type="entry name" value="METHYLTRANSFERASE"/>
    <property type="match status" value="1"/>
</dbReference>
<dbReference type="Proteomes" id="UP000734854">
    <property type="component" value="Unassembled WGS sequence"/>
</dbReference>
<dbReference type="GO" id="GO:0032259">
    <property type="term" value="P:methylation"/>
    <property type="evidence" value="ECO:0007669"/>
    <property type="project" value="UniProtKB-KW"/>
</dbReference>
<evidence type="ECO:0000313" key="6">
    <source>
        <dbReference type="EMBL" id="KAG6488014.1"/>
    </source>
</evidence>
<comment type="function">
    <text evidence="4">Involved in the biosynthesis of phylloquinone (vitamin K1). Methyltransferase required for the conversion of 2-phytyl-1,4-beta-naphthoquinol to phylloquinol.</text>
</comment>
<dbReference type="Gene3D" id="3.40.50.150">
    <property type="entry name" value="Vaccinia Virus protein VP39"/>
    <property type="match status" value="1"/>
</dbReference>
<dbReference type="EC" id="2.1.1.329" evidence="4"/>
<sequence>MYASVLALLFPYSICFLCFSFSNSEWKWKLNDLLSLGLHRSWKRMCISWSGAKKGDRALDLCCGSGDLTFLLSQKVGLQGEVRLLAASSELHFLCHLEWIEGDALNLPFPDCYFDAITMGYGLRNLVDRQKALREIFRVLKPGSKVSILDFNKSTSNLVNTAQEWMLDKVVVPVASNYGLSQEYEYLKGSIAEFLTGKELESLVDEIGFSKARHYEIGGGFMGNLMATK</sequence>
<dbReference type="InterPro" id="IPR032904">
    <property type="entry name" value="MenG"/>
</dbReference>
<keyword evidence="5" id="KW-0732">Signal</keyword>
<dbReference type="NCBIfam" id="TIGR01934">
    <property type="entry name" value="MenG_MenH_UbiE"/>
    <property type="match status" value="1"/>
</dbReference>
<dbReference type="Pfam" id="PF01209">
    <property type="entry name" value="Ubie_methyltran"/>
    <property type="match status" value="1"/>
</dbReference>
<evidence type="ECO:0000313" key="7">
    <source>
        <dbReference type="Proteomes" id="UP000734854"/>
    </source>
</evidence>
<accession>A0A8J5KQK6</accession>
<evidence type="ECO:0000256" key="4">
    <source>
        <dbReference type="HAMAP-Rule" id="MF_03192"/>
    </source>
</evidence>
<gene>
    <name evidence="4" type="primary">MENG</name>
    <name evidence="6" type="ORF">ZIOFF_056772</name>
</gene>